<accession>A0A518ESP7</accession>
<name>A0A518ESP7_9BACT</name>
<dbReference type="RefSeq" id="WP_145197905.1">
    <property type="nucleotide sequence ID" value="NZ_CP036434.1"/>
</dbReference>
<keyword evidence="2" id="KW-1133">Transmembrane helix</keyword>
<keyword evidence="5" id="KW-1185">Reference proteome</keyword>
<evidence type="ECO:0000256" key="1">
    <source>
        <dbReference type="SAM" id="MobiDB-lite"/>
    </source>
</evidence>
<dbReference type="InterPro" id="IPR055729">
    <property type="entry name" value="DUF7305"/>
</dbReference>
<evidence type="ECO:0000313" key="4">
    <source>
        <dbReference type="EMBL" id="QDV07120.1"/>
    </source>
</evidence>
<evidence type="ECO:0000313" key="5">
    <source>
        <dbReference type="Proteomes" id="UP000320390"/>
    </source>
</evidence>
<gene>
    <name evidence="4" type="ORF">Poly30_26390</name>
</gene>
<keyword evidence="2" id="KW-0812">Transmembrane</keyword>
<organism evidence="4 5">
    <name type="scientific">Saltatorellus ferox</name>
    <dbReference type="NCBI Taxonomy" id="2528018"/>
    <lineage>
        <taxon>Bacteria</taxon>
        <taxon>Pseudomonadati</taxon>
        <taxon>Planctomycetota</taxon>
        <taxon>Planctomycetia</taxon>
        <taxon>Planctomycetia incertae sedis</taxon>
        <taxon>Saltatorellus</taxon>
    </lineage>
</organism>
<dbReference type="OrthoDB" id="300211at2"/>
<dbReference type="Pfam" id="PF23981">
    <property type="entry name" value="DUF7305"/>
    <property type="match status" value="1"/>
</dbReference>
<feature type="domain" description="DUF7305" evidence="3">
    <location>
        <begin position="312"/>
        <end position="446"/>
    </location>
</feature>
<feature type="transmembrane region" description="Helical" evidence="2">
    <location>
        <begin position="18"/>
        <end position="37"/>
    </location>
</feature>
<evidence type="ECO:0000259" key="3">
    <source>
        <dbReference type="Pfam" id="PF23981"/>
    </source>
</evidence>
<proteinExistence type="predicted"/>
<dbReference type="AlphaFoldDB" id="A0A518ESP7"/>
<feature type="region of interest" description="Disordered" evidence="1">
    <location>
        <begin position="220"/>
        <end position="244"/>
    </location>
</feature>
<sequence length="734" mass="76021">MCKLVTPPPVPGTRRGSALVLSLVAVMVLASLGAGLLQLHTAIDRRHEFGIDRRRALYLAEAGIGEAALAVSQGKSGNIASEAIPASFGGGVYWVEADDLPDNRIVLRCTARVSTAEFVVRSLILPNVNPVTRLGFFGSDGLTIGWGSIVDGYHSGRGDFASQVDPSLAVPSTGAFALIGSDADIKLDEADPAFRDGGPSAADELGSSGEWDTLAADAAAADATETGTNGGASDTVPAAPSSPTYIFGQLRPGSSSRVQSGGRSLIDGEILPYEAPPTLPMVTLPVPDEKLLGSLTIAADRTGIGAQVQTWVEDDVHVTGGARLTVTGPAVLRCRSLVVGDRSNLILDATDGPIHIYSEEGFDFGAGSNLFTPAEESTSRGVYLLVSGAAQERDRVTLQCSGKFHGAIYAPSDIVRIPADLRVLGSVVARVVVTEPGAHISFDRRLGLGGDGWPALPRQLSWQVVPLGDEVARHLPIDPLMALALRGVTPVPSSRGSIESDVEIQYVDGSGSAASYAGSITAFDPRLATRIVGARWTDPRDGSVRTWTTPAGSESTGALAALRDDLQEMRAVLQDASPALDVATLSDDEATLEVTLSVAGLDLALAPTAVQWAVQRVDATEVSLTPDPDLTATRSASTAREYADLAAEARITAAALPAVATNPDAPALLNALNRAEDDAARAANDADSKLALTLSVTGAAKQIASDDTVAFTTATIDATTLVLDLLAQLEALTP</sequence>
<protein>
    <recommendedName>
        <fullName evidence="3">DUF7305 domain-containing protein</fullName>
    </recommendedName>
</protein>
<evidence type="ECO:0000256" key="2">
    <source>
        <dbReference type="SAM" id="Phobius"/>
    </source>
</evidence>
<dbReference type="EMBL" id="CP036434">
    <property type="protein sequence ID" value="QDV07120.1"/>
    <property type="molecule type" value="Genomic_DNA"/>
</dbReference>
<keyword evidence="2" id="KW-0472">Membrane</keyword>
<reference evidence="4 5" key="1">
    <citation type="submission" date="2019-02" db="EMBL/GenBank/DDBJ databases">
        <title>Deep-cultivation of Planctomycetes and their phenomic and genomic characterization uncovers novel biology.</title>
        <authorList>
            <person name="Wiegand S."/>
            <person name="Jogler M."/>
            <person name="Boedeker C."/>
            <person name="Pinto D."/>
            <person name="Vollmers J."/>
            <person name="Rivas-Marin E."/>
            <person name="Kohn T."/>
            <person name="Peeters S.H."/>
            <person name="Heuer A."/>
            <person name="Rast P."/>
            <person name="Oberbeckmann S."/>
            <person name="Bunk B."/>
            <person name="Jeske O."/>
            <person name="Meyerdierks A."/>
            <person name="Storesund J.E."/>
            <person name="Kallscheuer N."/>
            <person name="Luecker S."/>
            <person name="Lage O.M."/>
            <person name="Pohl T."/>
            <person name="Merkel B.J."/>
            <person name="Hornburger P."/>
            <person name="Mueller R.-W."/>
            <person name="Bruemmer F."/>
            <person name="Labrenz M."/>
            <person name="Spormann A.M."/>
            <person name="Op den Camp H."/>
            <person name="Overmann J."/>
            <person name="Amann R."/>
            <person name="Jetten M.S.M."/>
            <person name="Mascher T."/>
            <person name="Medema M.H."/>
            <person name="Devos D.P."/>
            <person name="Kaster A.-K."/>
            <person name="Ovreas L."/>
            <person name="Rohde M."/>
            <person name="Galperin M.Y."/>
            <person name="Jogler C."/>
        </authorList>
    </citation>
    <scope>NUCLEOTIDE SEQUENCE [LARGE SCALE GENOMIC DNA]</scope>
    <source>
        <strain evidence="4 5">Poly30</strain>
    </source>
</reference>
<dbReference type="Proteomes" id="UP000320390">
    <property type="component" value="Chromosome"/>
</dbReference>